<gene>
    <name evidence="1" type="ORF">HED64_16180</name>
</gene>
<sequence length="48" mass="5038">MKISSAVEIDGDFLTVEAEGATYEEARDKLDALVPEGGKLVGIIVDGD</sequence>
<organism evidence="1 2">
    <name type="scientific">Paeniglutamicibacter terrestris</name>
    <dbReference type="NCBI Taxonomy" id="2723403"/>
    <lineage>
        <taxon>Bacteria</taxon>
        <taxon>Bacillati</taxon>
        <taxon>Actinomycetota</taxon>
        <taxon>Actinomycetes</taxon>
        <taxon>Micrococcales</taxon>
        <taxon>Micrococcaceae</taxon>
        <taxon>Paeniglutamicibacter</taxon>
    </lineage>
</organism>
<protein>
    <submittedName>
        <fullName evidence="1">MoaD/ThiS family protein</fullName>
    </submittedName>
</protein>
<accession>A0ABX1G7J1</accession>
<dbReference type="EMBL" id="JAAWVT010000009">
    <property type="protein sequence ID" value="NKG22237.1"/>
    <property type="molecule type" value="Genomic_DNA"/>
</dbReference>
<evidence type="ECO:0000313" key="2">
    <source>
        <dbReference type="Proteomes" id="UP000746595"/>
    </source>
</evidence>
<evidence type="ECO:0000313" key="1">
    <source>
        <dbReference type="EMBL" id="NKG22237.1"/>
    </source>
</evidence>
<reference evidence="1 2" key="1">
    <citation type="submission" date="2020-04" db="EMBL/GenBank/DDBJ databases">
        <title>Paeniglutamicibacter sp. ANT13_2, a novel actinomycete isolated from sediment in Antarctica.</title>
        <authorList>
            <person name="Sakdapetsiri C."/>
            <person name="Pinyakong O."/>
        </authorList>
    </citation>
    <scope>NUCLEOTIDE SEQUENCE [LARGE SCALE GENOMIC DNA]</scope>
    <source>
        <strain evidence="1 2">ANT13_2</strain>
    </source>
</reference>
<dbReference type="Proteomes" id="UP000746595">
    <property type="component" value="Unassembled WGS sequence"/>
</dbReference>
<dbReference type="RefSeq" id="WP_168153024.1">
    <property type="nucleotide sequence ID" value="NZ_JAAWVT010000009.1"/>
</dbReference>
<keyword evidence="2" id="KW-1185">Reference proteome</keyword>
<name>A0ABX1G7J1_9MICC</name>
<comment type="caution">
    <text evidence="1">The sequence shown here is derived from an EMBL/GenBank/DDBJ whole genome shotgun (WGS) entry which is preliminary data.</text>
</comment>
<proteinExistence type="predicted"/>